<gene>
    <name evidence="2" type="ORF">SPF06_19680</name>
</gene>
<sequence length="202" mass="21062">MSERIAVEAITALNVAADRRLARKIKLLLTAVWILALSLAAALITLGFVIIPAHWQQVPLAMDVHIGAANVSIKEHQQVVYAQVDASGISDKQTLTYYFLYPSSGTHVTGATVTIGSDSFTAEEADGAGALVSEARPIIGFHDKCTLAPGAKCADFARAPYTGAAKIAVGVPEGTGVKILASADIPAKQEYFDSLVAVVAGS</sequence>
<evidence type="ECO:0008006" key="4">
    <source>
        <dbReference type="Google" id="ProtNLM"/>
    </source>
</evidence>
<evidence type="ECO:0000256" key="1">
    <source>
        <dbReference type="SAM" id="Phobius"/>
    </source>
</evidence>
<evidence type="ECO:0000313" key="2">
    <source>
        <dbReference type="EMBL" id="MEA5456949.1"/>
    </source>
</evidence>
<keyword evidence="1" id="KW-0472">Membrane</keyword>
<evidence type="ECO:0000313" key="3">
    <source>
        <dbReference type="Proteomes" id="UP001304769"/>
    </source>
</evidence>
<organism evidence="2 3">
    <name type="scientific">Sinomonas terricola</name>
    <dbReference type="NCBI Taxonomy" id="3110330"/>
    <lineage>
        <taxon>Bacteria</taxon>
        <taxon>Bacillati</taxon>
        <taxon>Actinomycetota</taxon>
        <taxon>Actinomycetes</taxon>
        <taxon>Micrococcales</taxon>
        <taxon>Micrococcaceae</taxon>
        <taxon>Sinomonas</taxon>
    </lineage>
</organism>
<dbReference type="RefSeq" id="WP_323280860.1">
    <property type="nucleotide sequence ID" value="NZ_JAYGGQ010000019.1"/>
</dbReference>
<comment type="caution">
    <text evidence="2">The sequence shown here is derived from an EMBL/GenBank/DDBJ whole genome shotgun (WGS) entry which is preliminary data.</text>
</comment>
<reference evidence="2 3" key="1">
    <citation type="submission" date="2023-12" db="EMBL/GenBank/DDBJ databases">
        <title>Sinomonas terricola sp. nov, isolated from litchi orchard soil in Guangdong, PR China.</title>
        <authorList>
            <person name="Jiaxin W."/>
            <person name="Yang Z."/>
            <person name="Honghui Z."/>
        </authorList>
    </citation>
    <scope>NUCLEOTIDE SEQUENCE [LARGE SCALE GENOMIC DNA]</scope>
    <source>
        <strain evidence="2 3">JGH33</strain>
    </source>
</reference>
<dbReference type="Proteomes" id="UP001304769">
    <property type="component" value="Unassembled WGS sequence"/>
</dbReference>
<keyword evidence="1" id="KW-1133">Transmembrane helix</keyword>
<keyword evidence="3" id="KW-1185">Reference proteome</keyword>
<protein>
    <recommendedName>
        <fullName evidence="4">DUF4352 domain-containing protein</fullName>
    </recommendedName>
</protein>
<accession>A0ABU5TB76</accession>
<proteinExistence type="predicted"/>
<keyword evidence="1" id="KW-0812">Transmembrane</keyword>
<name>A0ABU5TB76_9MICC</name>
<feature type="transmembrane region" description="Helical" evidence="1">
    <location>
        <begin position="27"/>
        <end position="55"/>
    </location>
</feature>
<dbReference type="EMBL" id="JAYGGQ010000019">
    <property type="protein sequence ID" value="MEA5456949.1"/>
    <property type="molecule type" value="Genomic_DNA"/>
</dbReference>